<keyword evidence="3" id="KW-1185">Reference proteome</keyword>
<dbReference type="AlphaFoldDB" id="A0A497ZEX3"/>
<feature type="transmembrane region" description="Helical" evidence="1">
    <location>
        <begin position="26"/>
        <end position="47"/>
    </location>
</feature>
<evidence type="ECO:0000313" key="2">
    <source>
        <dbReference type="EMBL" id="RLK07269.1"/>
    </source>
</evidence>
<dbReference type="Proteomes" id="UP000271700">
    <property type="component" value="Unassembled WGS sequence"/>
</dbReference>
<evidence type="ECO:0000256" key="1">
    <source>
        <dbReference type="SAM" id="Phobius"/>
    </source>
</evidence>
<keyword evidence="1" id="KW-0812">Transmembrane</keyword>
<evidence type="ECO:0000313" key="3">
    <source>
        <dbReference type="Proteomes" id="UP000271700"/>
    </source>
</evidence>
<dbReference type="EMBL" id="RCCT01000003">
    <property type="protein sequence ID" value="RLK07269.1"/>
    <property type="molecule type" value="Genomic_DNA"/>
</dbReference>
<keyword evidence="1" id="KW-1133">Transmembrane helix</keyword>
<dbReference type="SUPFAM" id="SSF57184">
    <property type="entry name" value="Growth factor receptor domain"/>
    <property type="match status" value="1"/>
</dbReference>
<dbReference type="STRING" id="981384.GCA_000192475_01429"/>
<name>A0A497ZEX3_9RHOB</name>
<reference evidence="2 3" key="1">
    <citation type="submission" date="2018-10" db="EMBL/GenBank/DDBJ databases">
        <title>Genomic Encyclopedia of Archaeal and Bacterial Type Strains, Phase II (KMG-II): from individual species to whole genera.</title>
        <authorList>
            <person name="Goeker M."/>
        </authorList>
    </citation>
    <scope>NUCLEOTIDE SEQUENCE [LARGE SCALE GENOMIC DNA]</scope>
    <source>
        <strain evidence="2 3">DSM 29317</strain>
    </source>
</reference>
<sequence length="284" mass="31495">MDRNSITQHSDNVVCTRTNRKNQHWFYSHFMTALFVGVFSCLTGSLISSSPASAETNSIPDNAHPNKYGDGWECDLSYRLEGEECVAIVVPGNAYPTNRTYGSGWACMHGFVEVGGTSCTEVIVPEGGYLDPSGERWRCLRGYTRVDDSCQKIVVPDNAYLTNSTYGSAWRCNRGYEKDGEACVAVAVPENAFLNASTSGRPWTCERGYFERDGRCDAVFVPENAFYDDAIHGVGWKCERGYEASGDRCNAIELPANAHIDRSGNGWQCHKNYHRSEGLCVLNQ</sequence>
<comment type="caution">
    <text evidence="2">The sequence shown here is derived from an EMBL/GenBank/DDBJ whole genome shotgun (WGS) entry which is preliminary data.</text>
</comment>
<organism evidence="2 3">
    <name type="scientific">Ruegeria conchae</name>
    <dbReference type="NCBI Taxonomy" id="981384"/>
    <lineage>
        <taxon>Bacteria</taxon>
        <taxon>Pseudomonadati</taxon>
        <taxon>Pseudomonadota</taxon>
        <taxon>Alphaproteobacteria</taxon>
        <taxon>Rhodobacterales</taxon>
        <taxon>Roseobacteraceae</taxon>
        <taxon>Ruegeria</taxon>
    </lineage>
</organism>
<gene>
    <name evidence="2" type="ORF">CLV75_2384</name>
</gene>
<accession>A0A497ZEX3</accession>
<protein>
    <recommendedName>
        <fullName evidence="4">MSP1 EGF domain 1</fullName>
    </recommendedName>
</protein>
<evidence type="ECO:0008006" key="4">
    <source>
        <dbReference type="Google" id="ProtNLM"/>
    </source>
</evidence>
<dbReference type="InterPro" id="IPR009030">
    <property type="entry name" value="Growth_fac_rcpt_cys_sf"/>
</dbReference>
<dbReference type="Gene3D" id="2.10.25.10">
    <property type="entry name" value="Laminin"/>
    <property type="match status" value="7"/>
</dbReference>
<proteinExistence type="predicted"/>
<keyword evidence="1" id="KW-0472">Membrane</keyword>